<dbReference type="Gene3D" id="1.25.40.10">
    <property type="entry name" value="Tetratricopeptide repeat domain"/>
    <property type="match status" value="3"/>
</dbReference>
<evidence type="ECO:0000313" key="2">
    <source>
        <dbReference type="Proteomes" id="UP000807353"/>
    </source>
</evidence>
<evidence type="ECO:0008006" key="3">
    <source>
        <dbReference type="Google" id="ProtNLM"/>
    </source>
</evidence>
<protein>
    <recommendedName>
        <fullName evidence="3">TPR-like protein</fullName>
    </recommendedName>
</protein>
<dbReference type="EMBL" id="MU150297">
    <property type="protein sequence ID" value="KAF9460549.1"/>
    <property type="molecule type" value="Genomic_DNA"/>
</dbReference>
<evidence type="ECO:0000313" key="1">
    <source>
        <dbReference type="EMBL" id="KAF9460549.1"/>
    </source>
</evidence>
<organism evidence="1 2">
    <name type="scientific">Collybia nuda</name>
    <dbReference type="NCBI Taxonomy" id="64659"/>
    <lineage>
        <taxon>Eukaryota</taxon>
        <taxon>Fungi</taxon>
        <taxon>Dikarya</taxon>
        <taxon>Basidiomycota</taxon>
        <taxon>Agaricomycotina</taxon>
        <taxon>Agaricomycetes</taxon>
        <taxon>Agaricomycetidae</taxon>
        <taxon>Agaricales</taxon>
        <taxon>Tricholomatineae</taxon>
        <taxon>Clitocybaceae</taxon>
        <taxon>Collybia</taxon>
    </lineage>
</organism>
<dbReference type="SMART" id="SM00028">
    <property type="entry name" value="TPR"/>
    <property type="match status" value="4"/>
</dbReference>
<proteinExistence type="predicted"/>
<dbReference type="PANTHER" id="PTHR19959:SF119">
    <property type="entry name" value="FUNGAL LIPASE-LIKE DOMAIN-CONTAINING PROTEIN"/>
    <property type="match status" value="1"/>
</dbReference>
<dbReference type="InterPro" id="IPR019734">
    <property type="entry name" value="TPR_rpt"/>
</dbReference>
<dbReference type="OrthoDB" id="2978551at2759"/>
<dbReference type="SUPFAM" id="SSF48452">
    <property type="entry name" value="TPR-like"/>
    <property type="match status" value="2"/>
</dbReference>
<dbReference type="Proteomes" id="UP000807353">
    <property type="component" value="Unassembled WGS sequence"/>
</dbReference>
<dbReference type="PANTHER" id="PTHR19959">
    <property type="entry name" value="KINESIN LIGHT CHAIN"/>
    <property type="match status" value="1"/>
</dbReference>
<comment type="caution">
    <text evidence="1">The sequence shown here is derived from an EMBL/GenBank/DDBJ whole genome shotgun (WGS) entry which is preliminary data.</text>
</comment>
<name>A0A9P5Y0R3_9AGAR</name>
<gene>
    <name evidence="1" type="ORF">BDZ94DRAFT_897933</name>
</gene>
<accession>A0A9P5Y0R3</accession>
<dbReference type="InterPro" id="IPR011990">
    <property type="entry name" value="TPR-like_helical_dom_sf"/>
</dbReference>
<keyword evidence="2" id="KW-1185">Reference proteome</keyword>
<dbReference type="AlphaFoldDB" id="A0A9P5Y0R3"/>
<sequence length="980" mass="109576">MSTSRIENRMALLDQHHRAGLSRIEGVVANLQRTGYDMQITPAVTGADAKTLTVSSQTIENLYLHQQVQIVADSFSRLATTTRVSQGEPNGPYKHPITPTIISYDNSLVYHRHTVSIALEILRVLEDGPSKLQLQICAWNMVNLAIRLHSLEMYGDAVVMGIWTVDLYRTLVTTDAPAFEPYLALALHNLSRYYVDVGDDYKAEVVLHESIKSLRNLARTRSQTNIRLLLSNSLMALWSIVSRNKGIEQSLKTAHESLAVLEAVQEDPTQGPLLINEQPHSMELSAVTHPALRNSPMVKKMSQMKIPPHPDDNTTMWLEFNMARASYGLSCSLYDLGQYSEALEMGKRSFEILSPLAHQYPGRFEATLAGCLAHLSQDFIGVHRSIEDILYFSGRAVQIYRQLDCTRPDKFTQPLIKTLWEHAILLAENGEDEAAKGVAEEAVGIVRRSETDQRLLAEALYYSSWILQHLSLIESAVNLGKEVVAIYRELATEPDTRKILADRMCNLSCKLHVAGQLDDAVVACQEAVDVYRSIVSSNRTKSEIAGLAVSLSHLTHIASIAQKPDLALEAGSESLELYREFVYDDDSLVQDFLITLRRTSFTTCYSDNPRAITQSALIISDYRTLKTYYPYLDTRWGLASAFGDRDFVLGKYRLFHEALLNSEQLAMTVRSISEDSVEAAITFVDGLYVHAGNLSNVGRVKEAITVCEEGISRARGIRNNLMDQDIDLPLADMLYQYSQCLRAAGRDTEAFAASEEMLAIYRRHSSNEDKICGLREHSINLLKARRYMEAIELGEEAVKRCRQLDSAATLADFILPYALESLSTCLAEIGDENQALATIEEAVKFYRMSISNGRVTSIWAYVEALYADALVNLARRSMMKEDWAIAETALFEAKNIYQSRAAVAPGCCADLAITLDLTALLLHAVGRNSEGMLVIQDSTERRLRLEALYPEVAVLIQTALEDLETRPSQLALRQKILIIE</sequence>
<reference evidence="1" key="1">
    <citation type="submission" date="2020-11" db="EMBL/GenBank/DDBJ databases">
        <authorList>
            <consortium name="DOE Joint Genome Institute"/>
            <person name="Ahrendt S."/>
            <person name="Riley R."/>
            <person name="Andreopoulos W."/>
            <person name="Labutti K."/>
            <person name="Pangilinan J."/>
            <person name="Ruiz-Duenas F.J."/>
            <person name="Barrasa J.M."/>
            <person name="Sanchez-Garcia M."/>
            <person name="Camarero S."/>
            <person name="Miyauchi S."/>
            <person name="Serrano A."/>
            <person name="Linde D."/>
            <person name="Babiker R."/>
            <person name="Drula E."/>
            <person name="Ayuso-Fernandez I."/>
            <person name="Pacheco R."/>
            <person name="Padilla G."/>
            <person name="Ferreira P."/>
            <person name="Barriuso J."/>
            <person name="Kellner H."/>
            <person name="Castanera R."/>
            <person name="Alfaro M."/>
            <person name="Ramirez L."/>
            <person name="Pisabarro A.G."/>
            <person name="Kuo A."/>
            <person name="Tritt A."/>
            <person name="Lipzen A."/>
            <person name="He G."/>
            <person name="Yan M."/>
            <person name="Ng V."/>
            <person name="Cullen D."/>
            <person name="Martin F."/>
            <person name="Rosso M.-N."/>
            <person name="Henrissat B."/>
            <person name="Hibbett D."/>
            <person name="Martinez A.T."/>
            <person name="Grigoriev I.V."/>
        </authorList>
    </citation>
    <scope>NUCLEOTIDE SEQUENCE</scope>
    <source>
        <strain evidence="1">CBS 247.69</strain>
    </source>
</reference>